<evidence type="ECO:0000313" key="3">
    <source>
        <dbReference type="EMBL" id="MEX4009217.1"/>
    </source>
</evidence>
<dbReference type="NCBIfam" id="TIGR01444">
    <property type="entry name" value="fkbM_fam"/>
    <property type="match status" value="1"/>
</dbReference>
<comment type="caution">
    <text evidence="3">The sequence shown here is derived from an EMBL/GenBank/DDBJ whole genome shotgun (WGS) entry which is preliminary data.</text>
</comment>
<organism evidence="3 4">
    <name type="scientific">Neoaquamicrobium sediminum</name>
    <dbReference type="NCBI Taxonomy" id="1849104"/>
    <lineage>
        <taxon>Bacteria</taxon>
        <taxon>Pseudomonadati</taxon>
        <taxon>Pseudomonadota</taxon>
        <taxon>Alphaproteobacteria</taxon>
        <taxon>Hyphomicrobiales</taxon>
        <taxon>Phyllobacteriaceae</taxon>
        <taxon>Neoaquamicrobium</taxon>
    </lineage>
</organism>
<keyword evidence="3" id="KW-0808">Transferase</keyword>
<sequence>MTATTRPLSSEEHEGVDRDEHLPFGHFAPDGRQKALIAIARASFLHRGLFRGAVTRAVMGSAGGPLDVRFRDCAYRLRGLDNSIQSGLLLNPNYNAADLDFLIEGVPSGGTFLDIGANIGLYTLPLAKRAGPAGKVVAIDANRLMARRLAWNATASGIDNIAIFPCAVSDHEGTGSLSLRKNNIASAALADDSEGGIVIRTLPSILAEAGTTRIDGLKIDVEGHEDRVLAPFLETCDGELLPARIVIERPNGSDDYPACRAAFKNRGYRPVGRSRYNSFYMLG</sequence>
<dbReference type="Gene3D" id="3.40.50.150">
    <property type="entry name" value="Vaccinia Virus protein VP39"/>
    <property type="match status" value="1"/>
</dbReference>
<gene>
    <name evidence="3" type="ORF">V1479_18040</name>
</gene>
<dbReference type="InterPro" id="IPR052514">
    <property type="entry name" value="SAM-dependent_MTase"/>
</dbReference>
<proteinExistence type="predicted"/>
<dbReference type="RefSeq" id="WP_173192611.1">
    <property type="nucleotide sequence ID" value="NZ_JABETK010000002.1"/>
</dbReference>
<dbReference type="SUPFAM" id="SSF53335">
    <property type="entry name" value="S-adenosyl-L-methionine-dependent methyltransferases"/>
    <property type="match status" value="1"/>
</dbReference>
<keyword evidence="4" id="KW-1185">Reference proteome</keyword>
<reference evidence="3 4" key="1">
    <citation type="submission" date="2024-01" db="EMBL/GenBank/DDBJ databases">
        <title>New evidence supports the origin of RcGTA from prophage.</title>
        <authorList>
            <person name="Xu Y."/>
            <person name="Liu B."/>
            <person name="Chen F."/>
        </authorList>
    </citation>
    <scope>NUCLEOTIDE SEQUENCE [LARGE SCALE GENOMIC DNA]</scope>
    <source>
        <strain evidence="3 4">CBW1107-2</strain>
    </source>
</reference>
<feature type="region of interest" description="Disordered" evidence="1">
    <location>
        <begin position="1"/>
        <end position="24"/>
    </location>
</feature>
<dbReference type="InterPro" id="IPR029063">
    <property type="entry name" value="SAM-dependent_MTases_sf"/>
</dbReference>
<dbReference type="GO" id="GO:0032259">
    <property type="term" value="P:methylation"/>
    <property type="evidence" value="ECO:0007669"/>
    <property type="project" value="UniProtKB-KW"/>
</dbReference>
<feature type="domain" description="Methyltransferase FkbM" evidence="2">
    <location>
        <begin position="114"/>
        <end position="269"/>
    </location>
</feature>
<evidence type="ECO:0000313" key="4">
    <source>
        <dbReference type="Proteomes" id="UP001559025"/>
    </source>
</evidence>
<dbReference type="Pfam" id="PF05050">
    <property type="entry name" value="Methyltransf_21"/>
    <property type="match status" value="1"/>
</dbReference>
<name>A0ABV3WWY9_9HYPH</name>
<dbReference type="PANTHER" id="PTHR34203">
    <property type="entry name" value="METHYLTRANSFERASE, FKBM FAMILY PROTEIN"/>
    <property type="match status" value="1"/>
</dbReference>
<dbReference type="InterPro" id="IPR006342">
    <property type="entry name" value="FkbM_mtfrase"/>
</dbReference>
<dbReference type="CDD" id="cd02440">
    <property type="entry name" value="AdoMet_MTases"/>
    <property type="match status" value="1"/>
</dbReference>
<evidence type="ECO:0000256" key="1">
    <source>
        <dbReference type="SAM" id="MobiDB-lite"/>
    </source>
</evidence>
<evidence type="ECO:0000259" key="2">
    <source>
        <dbReference type="Pfam" id="PF05050"/>
    </source>
</evidence>
<accession>A0ABV3WWY9</accession>
<keyword evidence="3" id="KW-0489">Methyltransferase</keyword>
<feature type="compositionally biased region" description="Basic and acidic residues" evidence="1">
    <location>
        <begin position="9"/>
        <end position="24"/>
    </location>
</feature>
<dbReference type="PANTHER" id="PTHR34203:SF15">
    <property type="entry name" value="SLL1173 PROTEIN"/>
    <property type="match status" value="1"/>
</dbReference>
<dbReference type="GO" id="GO:0008168">
    <property type="term" value="F:methyltransferase activity"/>
    <property type="evidence" value="ECO:0007669"/>
    <property type="project" value="UniProtKB-KW"/>
</dbReference>
<dbReference type="EMBL" id="JAZHFV010000006">
    <property type="protein sequence ID" value="MEX4009217.1"/>
    <property type="molecule type" value="Genomic_DNA"/>
</dbReference>
<dbReference type="Proteomes" id="UP001559025">
    <property type="component" value="Unassembled WGS sequence"/>
</dbReference>
<protein>
    <submittedName>
        <fullName evidence="3">FkbM family methyltransferase</fullName>
    </submittedName>
</protein>